<dbReference type="InterPro" id="IPR017039">
    <property type="entry name" value="Virul_fac_BrkB"/>
</dbReference>
<evidence type="ECO:0000256" key="4">
    <source>
        <dbReference type="ARBA" id="ARBA00022989"/>
    </source>
</evidence>
<keyword evidence="3 6" id="KW-0812">Transmembrane</keyword>
<evidence type="ECO:0000256" key="5">
    <source>
        <dbReference type="ARBA" id="ARBA00023136"/>
    </source>
</evidence>
<dbReference type="PIRSF" id="PIRSF035875">
    <property type="entry name" value="RNase_BN"/>
    <property type="match status" value="1"/>
</dbReference>
<reference evidence="7" key="1">
    <citation type="submission" date="2022-06" db="EMBL/GenBank/DDBJ databases">
        <title>New cyanobacteria of genus Symplocastrum in benthos of Lake Baikal.</title>
        <authorList>
            <person name="Sorokovikova E."/>
            <person name="Tikhonova I."/>
            <person name="Krasnopeev A."/>
            <person name="Evseev P."/>
            <person name="Gladkikh A."/>
            <person name="Belykh O."/>
        </authorList>
    </citation>
    <scope>NUCLEOTIDE SEQUENCE</scope>
    <source>
        <strain evidence="7">BBK-W-15</strain>
    </source>
</reference>
<comment type="caution">
    <text evidence="7">The sequence shown here is derived from an EMBL/GenBank/DDBJ whole genome shotgun (WGS) entry which is preliminary data.</text>
</comment>
<feature type="transmembrane region" description="Helical" evidence="6">
    <location>
        <begin position="252"/>
        <end position="275"/>
    </location>
</feature>
<evidence type="ECO:0000256" key="6">
    <source>
        <dbReference type="SAM" id="Phobius"/>
    </source>
</evidence>
<feature type="transmembrane region" description="Helical" evidence="6">
    <location>
        <begin position="40"/>
        <end position="59"/>
    </location>
</feature>
<feature type="transmembrane region" description="Helical" evidence="6">
    <location>
        <begin position="102"/>
        <end position="123"/>
    </location>
</feature>
<dbReference type="GO" id="GO:0005886">
    <property type="term" value="C:plasma membrane"/>
    <property type="evidence" value="ECO:0007669"/>
    <property type="project" value="UniProtKB-SubCell"/>
</dbReference>
<dbReference type="EMBL" id="JAMZMM010000130">
    <property type="protein sequence ID" value="MCP2729634.1"/>
    <property type="molecule type" value="Genomic_DNA"/>
</dbReference>
<dbReference type="RefSeq" id="WP_254012415.1">
    <property type="nucleotide sequence ID" value="NZ_JAMZMM010000130.1"/>
</dbReference>
<accession>A0AAE3GSD0</accession>
<evidence type="ECO:0000256" key="2">
    <source>
        <dbReference type="ARBA" id="ARBA00022475"/>
    </source>
</evidence>
<dbReference type="PANTHER" id="PTHR30213">
    <property type="entry name" value="INNER MEMBRANE PROTEIN YHJD"/>
    <property type="match status" value="1"/>
</dbReference>
<gene>
    <name evidence="7" type="ORF">NJ959_14370</name>
</gene>
<proteinExistence type="predicted"/>
<feature type="transmembrane region" description="Helical" evidence="6">
    <location>
        <begin position="179"/>
        <end position="207"/>
    </location>
</feature>
<sequence>MLLPRLVRFFRFFRYLNLATVRKTVARAMKCRLMGLSSQMAYNAMLAVFPAILVILTAIELFKQFFPWTNPTVHLRDVAPEEAMQLIHNFAEGIKSSHNQGLFSLSFIVAIWVSSGALGAAMNALDQINQVSPEEIRPFWKAKLISLGLTFGSIFLLFIASSLLVSSHFLVKMVNDKSIVLVLLTFLRLLSSVLALGIVAIVFAVIYRFGSSRRFPETPILPGAVLAAVSWAIVSGIFRYYVAATFGSYHKIYGALGAVIVLQLWLYMSSLVLLLGDQLNFTVGEAMAEARRKTAVIDGSEEGSREWEVGSGEID</sequence>
<dbReference type="NCBIfam" id="TIGR00765">
    <property type="entry name" value="yihY_not_rbn"/>
    <property type="match status" value="1"/>
</dbReference>
<evidence type="ECO:0000256" key="1">
    <source>
        <dbReference type="ARBA" id="ARBA00004651"/>
    </source>
</evidence>
<protein>
    <submittedName>
        <fullName evidence="7">YihY/virulence factor BrkB family protein</fullName>
    </submittedName>
</protein>
<feature type="transmembrane region" description="Helical" evidence="6">
    <location>
        <begin position="144"/>
        <end position="167"/>
    </location>
</feature>
<keyword evidence="2" id="KW-1003">Cell membrane</keyword>
<dbReference type="PANTHER" id="PTHR30213:SF0">
    <property type="entry name" value="UPF0761 MEMBRANE PROTEIN YIHY"/>
    <property type="match status" value="1"/>
</dbReference>
<evidence type="ECO:0000313" key="8">
    <source>
        <dbReference type="Proteomes" id="UP001204953"/>
    </source>
</evidence>
<evidence type="ECO:0000256" key="3">
    <source>
        <dbReference type="ARBA" id="ARBA00022692"/>
    </source>
</evidence>
<keyword evidence="4 6" id="KW-1133">Transmembrane helix</keyword>
<dbReference type="AlphaFoldDB" id="A0AAE3GSD0"/>
<name>A0AAE3GSD0_9CYAN</name>
<organism evidence="7 8">
    <name type="scientific">Limnofasciculus baicalensis BBK-W-15</name>
    <dbReference type="NCBI Taxonomy" id="2699891"/>
    <lineage>
        <taxon>Bacteria</taxon>
        <taxon>Bacillati</taxon>
        <taxon>Cyanobacteriota</taxon>
        <taxon>Cyanophyceae</taxon>
        <taxon>Coleofasciculales</taxon>
        <taxon>Coleofasciculaceae</taxon>
        <taxon>Limnofasciculus</taxon>
        <taxon>Limnofasciculus baicalensis</taxon>
    </lineage>
</organism>
<feature type="transmembrane region" description="Helical" evidence="6">
    <location>
        <begin position="219"/>
        <end position="240"/>
    </location>
</feature>
<comment type="subcellular location">
    <subcellularLocation>
        <location evidence="1">Cell membrane</location>
        <topology evidence="1">Multi-pass membrane protein</topology>
    </subcellularLocation>
</comment>
<dbReference type="Proteomes" id="UP001204953">
    <property type="component" value="Unassembled WGS sequence"/>
</dbReference>
<dbReference type="Pfam" id="PF03631">
    <property type="entry name" value="Virul_fac_BrkB"/>
    <property type="match status" value="1"/>
</dbReference>
<keyword evidence="8" id="KW-1185">Reference proteome</keyword>
<keyword evidence="5 6" id="KW-0472">Membrane</keyword>
<evidence type="ECO:0000313" key="7">
    <source>
        <dbReference type="EMBL" id="MCP2729634.1"/>
    </source>
</evidence>